<feature type="signal peptide" evidence="1">
    <location>
        <begin position="1"/>
        <end position="16"/>
    </location>
</feature>
<name>A0AAW1NPJ6_9CHLO</name>
<dbReference type="AlphaFoldDB" id="A0AAW1NPJ6"/>
<protein>
    <recommendedName>
        <fullName evidence="2">GxGYxYP putative glycoside hydrolase C-terminal domain-containing protein</fullName>
    </recommendedName>
</protein>
<evidence type="ECO:0000256" key="1">
    <source>
        <dbReference type="SAM" id="SignalP"/>
    </source>
</evidence>
<reference evidence="3 4" key="1">
    <citation type="journal article" date="2024" name="Nat. Commun.">
        <title>Phylogenomics reveals the evolutionary origins of lichenization in chlorophyte algae.</title>
        <authorList>
            <person name="Puginier C."/>
            <person name="Libourel C."/>
            <person name="Otte J."/>
            <person name="Skaloud P."/>
            <person name="Haon M."/>
            <person name="Grisel S."/>
            <person name="Petersen M."/>
            <person name="Berrin J.G."/>
            <person name="Delaux P.M."/>
            <person name="Dal Grande F."/>
            <person name="Keller J."/>
        </authorList>
    </citation>
    <scope>NUCLEOTIDE SEQUENCE [LARGE SCALE GENOMIC DNA]</scope>
    <source>
        <strain evidence="3 4">SAG 2036</strain>
    </source>
</reference>
<organism evidence="3 4">
    <name type="scientific">Symbiochloris irregularis</name>
    <dbReference type="NCBI Taxonomy" id="706552"/>
    <lineage>
        <taxon>Eukaryota</taxon>
        <taxon>Viridiplantae</taxon>
        <taxon>Chlorophyta</taxon>
        <taxon>core chlorophytes</taxon>
        <taxon>Trebouxiophyceae</taxon>
        <taxon>Trebouxiales</taxon>
        <taxon>Trebouxiaceae</taxon>
        <taxon>Symbiochloris</taxon>
    </lineage>
</organism>
<sequence length="537" mass="59316">MVAVILGFVVLCPTDAAPNKTVEVIDLRGLSGTQGLTLSIAAGLLSRDPDSPLVFPKMLPNDDLWLASVIKDYPDVRFTNTSADSLLQQAVQSGAVKSTIIFSEAEPWTFVTLLSLCALHKALPLPNTPALSHSSTEVVVIQRPDLVAQGFLADLVAQRSLFTFWLPDMCTAGSPSNALYQIITDKAHSEGHMLTLMGYFPSQEVVASCSRLHTEVSLVSDFSSSLSFWSRLPPLSALGLLSTWTTGQPSGVSQHRMSQPQLPPQPPVQDVRYNPDHTYVAVIVSDGDNMQMAFNWDREHMDQRVAACAADPSYLGCPPLSWTISNHLADYAPYALQWYYRQAASTGQDSFLLGPSGAGFLHPSLIDASDPLVQVFINQTLDALKLLGASAWVQWDEYDNHARRSGTASLEQARGTQRLHQPLQEEAMQAYVSRFKGTGVAVFSPITPYLPPWVDDGIPTFTEWVRWFASKPTKEVADFLNGEGLKGELGFMYMIIDIGMDRLRELMPLLEAHVELVGYRELVQLAHQKREYERNHV</sequence>
<dbReference type="PANTHER" id="PTHR37321">
    <property type="entry name" value="EXPORTED PROTEIN-RELATED"/>
    <property type="match status" value="1"/>
</dbReference>
<comment type="caution">
    <text evidence="3">The sequence shown here is derived from an EMBL/GenBank/DDBJ whole genome shotgun (WGS) entry which is preliminary data.</text>
</comment>
<dbReference type="Gene3D" id="3.20.20.490">
    <property type="entry name" value="GxGYxYP glycoside hydrolase, C-terminal domain"/>
    <property type="match status" value="1"/>
</dbReference>
<proteinExistence type="predicted"/>
<feature type="domain" description="GxGYxYP putative glycoside hydrolase C-terminal" evidence="2">
    <location>
        <begin position="278"/>
        <end position="406"/>
    </location>
</feature>
<evidence type="ECO:0000313" key="4">
    <source>
        <dbReference type="Proteomes" id="UP001465755"/>
    </source>
</evidence>
<dbReference type="EMBL" id="JALJOQ010000145">
    <property type="protein sequence ID" value="KAK9793994.1"/>
    <property type="molecule type" value="Genomic_DNA"/>
</dbReference>
<dbReference type="InterPro" id="IPR038410">
    <property type="entry name" value="GxGYxYP_C_sf"/>
</dbReference>
<evidence type="ECO:0000259" key="2">
    <source>
        <dbReference type="Pfam" id="PF14323"/>
    </source>
</evidence>
<dbReference type="Proteomes" id="UP001465755">
    <property type="component" value="Unassembled WGS sequence"/>
</dbReference>
<feature type="chain" id="PRO_5043587241" description="GxGYxYP putative glycoside hydrolase C-terminal domain-containing protein" evidence="1">
    <location>
        <begin position="17"/>
        <end position="537"/>
    </location>
</feature>
<dbReference type="PANTHER" id="PTHR37321:SF1">
    <property type="entry name" value="EXPORTED PROTEIN"/>
    <property type="match status" value="1"/>
</dbReference>
<accession>A0AAW1NPJ6</accession>
<evidence type="ECO:0000313" key="3">
    <source>
        <dbReference type="EMBL" id="KAK9793994.1"/>
    </source>
</evidence>
<dbReference type="Pfam" id="PF14323">
    <property type="entry name" value="GxGYxYP_C"/>
    <property type="match status" value="1"/>
</dbReference>
<keyword evidence="4" id="KW-1185">Reference proteome</keyword>
<dbReference type="InterPro" id="IPR025832">
    <property type="entry name" value="GxGYxYP_C"/>
</dbReference>
<gene>
    <name evidence="3" type="ORF">WJX73_001371</name>
</gene>
<keyword evidence="1" id="KW-0732">Signal</keyword>